<gene>
    <name evidence="1" type="ORF">Amon02_001008100</name>
</gene>
<proteinExistence type="predicted"/>
<sequence>MKKSDRAGYGKSPAFIPIFNKDRQSYAQDLEIIQFIEDKLPSRKAAWLLIDRFFKYVYPFFPYTNESGFLSKITPIIGARDDQTTKLKLKVESRIDLIPVALFLLVIHLGSITLYDCAENPVPEVDTDPDVRYLIENPINNSMIMLARLATRPFMSHYGTAYKMFQIYLFLKIADQYSPGQAEQLESQGSYAIVFQTMVKLALNRDPTRYVDLKEKSKVINLLRKTWHGVRCDDYFPGFTGDDFFCKLVPSNTQLPCFIGESASGVADLEIEKTTISCLLQRTKFHDLYRDLASVAMNLRGNPYVKDLLEFSTKLEDLVKQELGDIDQLLTLTTPQETFPQRIKKATKNASQP</sequence>
<name>A0ACB5TWF4_AMBMO</name>
<evidence type="ECO:0000313" key="1">
    <source>
        <dbReference type="EMBL" id="GME96780.1"/>
    </source>
</evidence>
<protein>
    <submittedName>
        <fullName evidence="1">Unnamed protein product</fullName>
    </submittedName>
</protein>
<comment type="caution">
    <text evidence="1">The sequence shown here is derived from an EMBL/GenBank/DDBJ whole genome shotgun (WGS) entry which is preliminary data.</text>
</comment>
<keyword evidence="2" id="KW-1185">Reference proteome</keyword>
<dbReference type="EMBL" id="BSXS01009872">
    <property type="protein sequence ID" value="GME96780.1"/>
    <property type="molecule type" value="Genomic_DNA"/>
</dbReference>
<organism evidence="1 2">
    <name type="scientific">Ambrosiozyma monospora</name>
    <name type="common">Yeast</name>
    <name type="synonym">Endomycopsis monosporus</name>
    <dbReference type="NCBI Taxonomy" id="43982"/>
    <lineage>
        <taxon>Eukaryota</taxon>
        <taxon>Fungi</taxon>
        <taxon>Dikarya</taxon>
        <taxon>Ascomycota</taxon>
        <taxon>Saccharomycotina</taxon>
        <taxon>Pichiomycetes</taxon>
        <taxon>Pichiales</taxon>
        <taxon>Pichiaceae</taxon>
        <taxon>Ambrosiozyma</taxon>
    </lineage>
</organism>
<accession>A0ACB5TWF4</accession>
<evidence type="ECO:0000313" key="2">
    <source>
        <dbReference type="Proteomes" id="UP001165064"/>
    </source>
</evidence>
<dbReference type="Proteomes" id="UP001165064">
    <property type="component" value="Unassembled WGS sequence"/>
</dbReference>
<reference evidence="1" key="1">
    <citation type="submission" date="2023-04" db="EMBL/GenBank/DDBJ databases">
        <title>Ambrosiozyma monospora NBRC 10751.</title>
        <authorList>
            <person name="Ichikawa N."/>
            <person name="Sato H."/>
            <person name="Tonouchi N."/>
        </authorList>
    </citation>
    <scope>NUCLEOTIDE SEQUENCE</scope>
    <source>
        <strain evidence="1">NBRC 10751</strain>
    </source>
</reference>